<sequence length="106" mass="12134">MTFKDDGSIHNTYCNCYILYSFRLISSNTLRVYPPLIFVDENFEIDSKLPVEICGNQSNLRIRSGDEYNTFKVFKINNTCSGLKLRRNLDADVSDFSSRSIASKTS</sequence>
<dbReference type="STRING" id="451379.A0A0N5AF11"/>
<proteinExistence type="predicted"/>
<reference evidence="2" key="1">
    <citation type="submission" date="2017-02" db="UniProtKB">
        <authorList>
            <consortium name="WormBaseParasite"/>
        </authorList>
    </citation>
    <scope>IDENTIFICATION</scope>
</reference>
<name>A0A0N5AF11_9BILA</name>
<organism evidence="1 2">
    <name type="scientific">Syphacia muris</name>
    <dbReference type="NCBI Taxonomy" id="451379"/>
    <lineage>
        <taxon>Eukaryota</taxon>
        <taxon>Metazoa</taxon>
        <taxon>Ecdysozoa</taxon>
        <taxon>Nematoda</taxon>
        <taxon>Chromadorea</taxon>
        <taxon>Rhabditida</taxon>
        <taxon>Spirurina</taxon>
        <taxon>Oxyuridomorpha</taxon>
        <taxon>Oxyuroidea</taxon>
        <taxon>Oxyuridae</taxon>
        <taxon>Syphacia</taxon>
    </lineage>
</organism>
<evidence type="ECO:0000313" key="1">
    <source>
        <dbReference type="Proteomes" id="UP000046393"/>
    </source>
</evidence>
<evidence type="ECO:0000313" key="2">
    <source>
        <dbReference type="WBParaSite" id="SMUV_0000284201-mRNA-1"/>
    </source>
</evidence>
<dbReference type="WBParaSite" id="SMUV_0000284201-mRNA-1">
    <property type="protein sequence ID" value="SMUV_0000284201-mRNA-1"/>
    <property type="gene ID" value="SMUV_0000284201"/>
</dbReference>
<dbReference type="Proteomes" id="UP000046393">
    <property type="component" value="Unplaced"/>
</dbReference>
<keyword evidence="1" id="KW-1185">Reference proteome</keyword>
<protein>
    <submittedName>
        <fullName evidence="2">ZP domain-containing protein</fullName>
    </submittedName>
</protein>
<dbReference type="AlphaFoldDB" id="A0A0N5AF11"/>
<accession>A0A0N5AF11</accession>